<sequence length="124" mass="14165">MAARRTRRASGAAILGKHGDQIRSKHPYGQIEPRPVLIWNSGHQKHRLRTVAMVSEYRVFENRKLIFRKAILVLDLMDETVVQTATKIALKAFKKEHLQVDLLAPNVSASWYRPNVPPPLESMT</sequence>
<evidence type="ECO:0000313" key="2">
    <source>
        <dbReference type="Proteomes" id="UP001156882"/>
    </source>
</evidence>
<evidence type="ECO:0000313" key="1">
    <source>
        <dbReference type="EMBL" id="GLS17838.1"/>
    </source>
</evidence>
<dbReference type="EMBL" id="BSPC01000006">
    <property type="protein sequence ID" value="GLS17838.1"/>
    <property type="molecule type" value="Genomic_DNA"/>
</dbReference>
<comment type="caution">
    <text evidence="1">The sequence shown here is derived from an EMBL/GenBank/DDBJ whole genome shotgun (WGS) entry which is preliminary data.</text>
</comment>
<reference evidence="2" key="1">
    <citation type="journal article" date="2019" name="Int. J. Syst. Evol. Microbiol.">
        <title>The Global Catalogue of Microorganisms (GCM) 10K type strain sequencing project: providing services to taxonomists for standard genome sequencing and annotation.</title>
        <authorList>
            <consortium name="The Broad Institute Genomics Platform"/>
            <consortium name="The Broad Institute Genome Sequencing Center for Infectious Disease"/>
            <person name="Wu L."/>
            <person name="Ma J."/>
        </authorList>
    </citation>
    <scope>NUCLEOTIDE SEQUENCE [LARGE SCALE GENOMIC DNA]</scope>
    <source>
        <strain evidence="2">NBRC 101365</strain>
    </source>
</reference>
<protein>
    <submittedName>
        <fullName evidence="1">Uncharacterized protein</fullName>
    </submittedName>
</protein>
<dbReference type="Proteomes" id="UP001156882">
    <property type="component" value="Unassembled WGS sequence"/>
</dbReference>
<organism evidence="1 2">
    <name type="scientific">Labrys miyagiensis</name>
    <dbReference type="NCBI Taxonomy" id="346912"/>
    <lineage>
        <taxon>Bacteria</taxon>
        <taxon>Pseudomonadati</taxon>
        <taxon>Pseudomonadota</taxon>
        <taxon>Alphaproteobacteria</taxon>
        <taxon>Hyphomicrobiales</taxon>
        <taxon>Xanthobacteraceae</taxon>
        <taxon>Labrys</taxon>
    </lineage>
</organism>
<accession>A0ABQ6CBT3</accession>
<keyword evidence="2" id="KW-1185">Reference proteome</keyword>
<proteinExistence type="predicted"/>
<name>A0ABQ6CBT3_9HYPH</name>
<gene>
    <name evidence="1" type="ORF">GCM10007874_08530</name>
</gene>